<feature type="binding site" evidence="11">
    <location>
        <position position="436"/>
    </location>
    <ligand>
        <name>[4Fe-4S] cluster</name>
        <dbReference type="ChEBI" id="CHEBI:49883"/>
    </ligand>
</feature>
<dbReference type="GO" id="GO:0003677">
    <property type="term" value="F:DNA binding"/>
    <property type="evidence" value="ECO:0007669"/>
    <property type="project" value="UniProtKB-UniRule"/>
</dbReference>
<feature type="compositionally biased region" description="Polar residues" evidence="12">
    <location>
        <begin position="483"/>
        <end position="492"/>
    </location>
</feature>
<keyword evidence="15" id="KW-1185">Reference proteome</keyword>
<evidence type="ECO:0000256" key="4">
    <source>
        <dbReference type="ARBA" id="ARBA00022515"/>
    </source>
</evidence>
<protein>
    <recommendedName>
        <fullName evidence="2 10">DNA primase large subunit</fullName>
    </recommendedName>
</protein>
<keyword evidence="7 10" id="KW-0408">Iron</keyword>
<organism evidence="14 15">
    <name type="scientific">Holothuria leucospilota</name>
    <name type="common">Black long sea cucumber</name>
    <name type="synonym">Mertensiothuria leucospilota</name>
    <dbReference type="NCBI Taxonomy" id="206669"/>
    <lineage>
        <taxon>Eukaryota</taxon>
        <taxon>Metazoa</taxon>
        <taxon>Echinodermata</taxon>
        <taxon>Eleutherozoa</taxon>
        <taxon>Echinozoa</taxon>
        <taxon>Holothuroidea</taxon>
        <taxon>Aspidochirotacea</taxon>
        <taxon>Aspidochirotida</taxon>
        <taxon>Holothuriidae</taxon>
        <taxon>Holothuria</taxon>
    </lineage>
</organism>
<feature type="domain" description="DNA primase large subunit C-terminal" evidence="13">
    <location>
        <begin position="291"/>
        <end position="463"/>
    </location>
</feature>
<dbReference type="GO" id="GO:0006270">
    <property type="term" value="P:DNA replication initiation"/>
    <property type="evidence" value="ECO:0007669"/>
    <property type="project" value="UniProtKB-ARBA"/>
</dbReference>
<dbReference type="PANTHER" id="PTHR10537:SF3">
    <property type="entry name" value="DNA PRIMASE LARGE SUBUNIT"/>
    <property type="match status" value="1"/>
</dbReference>
<comment type="similarity">
    <text evidence="1 10">Belongs to the eukaryotic-type primase large subunit family.</text>
</comment>
<evidence type="ECO:0000256" key="3">
    <source>
        <dbReference type="ARBA" id="ARBA00022485"/>
    </source>
</evidence>
<dbReference type="OrthoDB" id="421393at2759"/>
<dbReference type="Pfam" id="PF26466">
    <property type="entry name" value="DNA_primase_lrg_N"/>
    <property type="match status" value="1"/>
</dbReference>
<dbReference type="SUPFAM" id="SSF140914">
    <property type="entry name" value="PriB N-terminal domain-like"/>
    <property type="match status" value="1"/>
</dbReference>
<evidence type="ECO:0000313" key="15">
    <source>
        <dbReference type="Proteomes" id="UP001152320"/>
    </source>
</evidence>
<gene>
    <name evidence="14" type="ORF">HOLleu_23137</name>
</gene>
<keyword evidence="4 10" id="KW-0639">Primosome</keyword>
<reference evidence="14" key="1">
    <citation type="submission" date="2021-10" db="EMBL/GenBank/DDBJ databases">
        <title>Tropical sea cucumber genome reveals ecological adaptation and Cuvierian tubules defense mechanism.</title>
        <authorList>
            <person name="Chen T."/>
        </authorList>
    </citation>
    <scope>NUCLEOTIDE SEQUENCE</scope>
    <source>
        <strain evidence="14">Nanhai2018</strain>
        <tissue evidence="14">Muscle</tissue>
    </source>
</reference>
<keyword evidence="8 10" id="KW-0411">Iron-sulfur</keyword>
<dbReference type="GO" id="GO:0046872">
    <property type="term" value="F:metal ion binding"/>
    <property type="evidence" value="ECO:0007669"/>
    <property type="project" value="UniProtKB-UniRule"/>
</dbReference>
<evidence type="ECO:0000256" key="9">
    <source>
        <dbReference type="ARBA" id="ARBA00023125"/>
    </source>
</evidence>
<dbReference type="InterPro" id="IPR016558">
    <property type="entry name" value="DNA_primase_lsu_euk"/>
</dbReference>
<evidence type="ECO:0000256" key="5">
    <source>
        <dbReference type="ARBA" id="ARBA00022705"/>
    </source>
</evidence>
<evidence type="ECO:0000256" key="10">
    <source>
        <dbReference type="PIRNR" id="PIRNR009449"/>
    </source>
</evidence>
<evidence type="ECO:0000256" key="6">
    <source>
        <dbReference type="ARBA" id="ARBA00022723"/>
    </source>
</evidence>
<keyword evidence="5 10" id="KW-0235">DNA replication</keyword>
<feature type="binding site" evidence="11">
    <location>
        <position position="396"/>
    </location>
    <ligand>
        <name>[4Fe-4S] cluster</name>
        <dbReference type="ChEBI" id="CHEBI:49883"/>
    </ligand>
</feature>
<feature type="region of interest" description="Disordered" evidence="12">
    <location>
        <begin position="475"/>
        <end position="548"/>
    </location>
</feature>
<dbReference type="CDD" id="cd07322">
    <property type="entry name" value="PriL_PriS_Eukaryotic"/>
    <property type="match status" value="1"/>
</dbReference>
<evidence type="ECO:0000256" key="1">
    <source>
        <dbReference type="ARBA" id="ARBA00010564"/>
    </source>
</evidence>
<dbReference type="InterPro" id="IPR058560">
    <property type="entry name" value="DNA_primase_C"/>
</dbReference>
<comment type="cofactor">
    <cofactor evidence="10">
        <name>[4Fe-4S] cluster</name>
        <dbReference type="ChEBI" id="CHEBI:49883"/>
    </cofactor>
    <text evidence="10">Binds 1 [4Fe-4S] cluster.</text>
</comment>
<dbReference type="GO" id="GO:0005658">
    <property type="term" value="C:alpha DNA polymerase:primase complex"/>
    <property type="evidence" value="ECO:0007669"/>
    <property type="project" value="UniProtKB-ARBA"/>
</dbReference>
<dbReference type="Proteomes" id="UP001152320">
    <property type="component" value="Chromosome 11"/>
</dbReference>
<feature type="binding site" evidence="11">
    <location>
        <position position="379"/>
    </location>
    <ligand>
        <name>[4Fe-4S] cluster</name>
        <dbReference type="ChEBI" id="CHEBI:49883"/>
    </ligand>
</feature>
<evidence type="ECO:0000256" key="8">
    <source>
        <dbReference type="ARBA" id="ARBA00023014"/>
    </source>
</evidence>
<evidence type="ECO:0000313" key="14">
    <source>
        <dbReference type="EMBL" id="KAJ8033018.1"/>
    </source>
</evidence>
<dbReference type="Gene3D" id="1.20.930.80">
    <property type="match status" value="1"/>
</dbReference>
<feature type="compositionally biased region" description="Low complexity" evidence="12">
    <location>
        <begin position="493"/>
        <end position="521"/>
    </location>
</feature>
<evidence type="ECO:0000256" key="11">
    <source>
        <dbReference type="PIRSR" id="PIRSR009449-1"/>
    </source>
</evidence>
<dbReference type="Pfam" id="PF04104">
    <property type="entry name" value="DNA_primase_lrg"/>
    <property type="match status" value="1"/>
</dbReference>
<evidence type="ECO:0000259" key="13">
    <source>
        <dbReference type="Pfam" id="PF04104"/>
    </source>
</evidence>
<keyword evidence="6 10" id="KW-0479">Metal-binding</keyword>
<keyword evidence="3 10" id="KW-0004">4Fe-4S</keyword>
<accession>A0A9Q1BTR2</accession>
<dbReference type="AlphaFoldDB" id="A0A9Q1BTR2"/>
<feature type="binding site" evidence="11">
    <location>
        <position position="300"/>
    </location>
    <ligand>
        <name>[4Fe-4S] cluster</name>
        <dbReference type="ChEBI" id="CHEBI:49883"/>
    </ligand>
</feature>
<feature type="compositionally biased region" description="Basic and acidic residues" evidence="12">
    <location>
        <begin position="1"/>
        <end position="12"/>
    </location>
</feature>
<comment type="function">
    <text evidence="10">DNA primase is the polymerase that synthesizes small RNA primers for the Okazaki fragments made during discontinuous DNA replication.</text>
</comment>
<keyword evidence="9 10" id="KW-0238">DNA-binding</keyword>
<dbReference type="PIRSF" id="PIRSF009449">
    <property type="entry name" value="DNA_primase_large_subunit"/>
    <property type="match status" value="1"/>
</dbReference>
<sequence length="548" mass="62907">MEFGKGKREKSQTGRKNRQKRLAGDDRNKAYKHRLQFYSIPPTENISLSEFEEMAINRLKVLKQVENIGIKFVKGRNDYNDVMEKELRKLMPIAVSQHHKDEDDYDAKRKDHISHFILRLAYCRSEELRRWFIAQELDLFRFRFLQENKESITSFLQANDLHYKPISEEEKTDKARKFSNSSYGINESVVTHMDFYKVPFTEALDLVKGRKVYLEKGFAYVPHNDLVSIVVSAFRAHLSHALALTARAVPSLEEDNRLLPMLTNISKQYLGEDYSNKNSKTGSIALEDIDSLAKTAYPLCMRQLHSALREDHHLKHGGRQQYGLFLKGIGLTMEQALKFWRTEFSKKMDGDKFEKQYAYNIRHSFGKEGKRVNYTPYSCMKIIMGTQPGPGDYHGCPFRHTDVKLLKQRLASYKIPAQGIEQIADLVKGYHYQLACTKYFELTHNIDKDEVSGLSLQHPNQYFDASMDIQSGKLKESKGGRFSQGNNASGTYNSQRSSGTQSSSQSQMSNTQQSANTSTATIVDEEGWDNFTGEDMEKLDSSVAMDTS</sequence>
<evidence type="ECO:0000256" key="12">
    <source>
        <dbReference type="SAM" id="MobiDB-lite"/>
    </source>
</evidence>
<dbReference type="GO" id="GO:0006269">
    <property type="term" value="P:DNA replication, synthesis of primer"/>
    <property type="evidence" value="ECO:0007669"/>
    <property type="project" value="UniProtKB-KW"/>
</dbReference>
<proteinExistence type="inferred from homology"/>
<dbReference type="InterPro" id="IPR007238">
    <property type="entry name" value="DNA_primase_lsu_euk/arc"/>
</dbReference>
<dbReference type="FunFam" id="1.20.930.80:FF:000001">
    <property type="entry name" value="DNA primase large subunit"/>
    <property type="match status" value="1"/>
</dbReference>
<name>A0A9Q1BTR2_HOLLE</name>
<evidence type="ECO:0000256" key="7">
    <source>
        <dbReference type="ARBA" id="ARBA00023004"/>
    </source>
</evidence>
<feature type="compositionally biased region" description="Acidic residues" evidence="12">
    <location>
        <begin position="523"/>
        <end position="534"/>
    </location>
</feature>
<evidence type="ECO:0000256" key="2">
    <source>
        <dbReference type="ARBA" id="ARBA00019038"/>
    </source>
</evidence>
<comment type="caution">
    <text evidence="14">The sequence shown here is derived from an EMBL/GenBank/DDBJ whole genome shotgun (WGS) entry which is preliminary data.</text>
</comment>
<dbReference type="GO" id="GO:0051539">
    <property type="term" value="F:4 iron, 4 sulfur cluster binding"/>
    <property type="evidence" value="ECO:0007669"/>
    <property type="project" value="UniProtKB-UniRule"/>
</dbReference>
<dbReference type="PANTHER" id="PTHR10537">
    <property type="entry name" value="DNA PRIMASE LARGE SUBUNIT"/>
    <property type="match status" value="1"/>
</dbReference>
<dbReference type="EMBL" id="JAIZAY010000011">
    <property type="protein sequence ID" value="KAJ8033018.1"/>
    <property type="molecule type" value="Genomic_DNA"/>
</dbReference>
<feature type="region of interest" description="Disordered" evidence="12">
    <location>
        <begin position="1"/>
        <end position="26"/>
    </location>
</feature>